<proteinExistence type="predicted"/>
<dbReference type="KEGG" id="meme:HYG87_00215"/>
<evidence type="ECO:0000313" key="2">
    <source>
        <dbReference type="Proteomes" id="UP000681041"/>
    </source>
</evidence>
<protein>
    <submittedName>
        <fullName evidence="1">Uncharacterized protein</fullName>
    </submittedName>
</protein>
<dbReference type="EMBL" id="CP058560">
    <property type="protein sequence ID" value="QUH22299.1"/>
    <property type="molecule type" value="Genomic_DNA"/>
</dbReference>
<dbReference type="Proteomes" id="UP000681041">
    <property type="component" value="Chromosome"/>
</dbReference>
<name>A0A8T8K326_9EURY</name>
<organism evidence="1 2">
    <name type="scientific">Methanobacterium alkalithermotolerans</name>
    <dbReference type="NCBI Taxonomy" id="2731220"/>
    <lineage>
        <taxon>Archaea</taxon>
        <taxon>Methanobacteriati</taxon>
        <taxon>Methanobacteriota</taxon>
        <taxon>Methanomada group</taxon>
        <taxon>Methanobacteria</taxon>
        <taxon>Methanobacteriales</taxon>
        <taxon>Methanobacteriaceae</taxon>
        <taxon>Methanobacterium</taxon>
    </lineage>
</organism>
<dbReference type="RefSeq" id="WP_211533241.1">
    <property type="nucleotide sequence ID" value="NZ_CP058560.1"/>
</dbReference>
<reference evidence="1" key="1">
    <citation type="submission" date="2020-07" db="EMBL/GenBank/DDBJ databases">
        <title>Methanobacterium. sp. MethCan genome.</title>
        <authorList>
            <person name="Postec A."/>
            <person name="Quemeneur M."/>
        </authorList>
    </citation>
    <scope>NUCLEOTIDE SEQUENCE</scope>
    <source>
        <strain evidence="1">MethCAN</strain>
    </source>
</reference>
<dbReference type="OrthoDB" id="1266at2157"/>
<evidence type="ECO:0000313" key="1">
    <source>
        <dbReference type="EMBL" id="QUH22299.1"/>
    </source>
</evidence>
<sequence>MVRYQLDEIPSSIKCSNCGKTSLEVEGSFQQAGNFIIVYYECPDCGHKDKLQCGKPVDIID</sequence>
<accession>A0A8T8K326</accession>
<gene>
    <name evidence="1" type="ORF">HYG87_00215</name>
</gene>
<keyword evidence="2" id="KW-1185">Reference proteome</keyword>
<dbReference type="GeneID" id="64819141"/>
<dbReference type="AlphaFoldDB" id="A0A8T8K326"/>